<dbReference type="Proteomes" id="UP000335415">
    <property type="component" value="Unassembled WGS sequence"/>
</dbReference>
<name>A0A5J5FZ29_9GAMM</name>
<dbReference type="AlphaFoldDB" id="A0A5J5FZ29"/>
<evidence type="ECO:0000313" key="2">
    <source>
        <dbReference type="Proteomes" id="UP000335415"/>
    </source>
</evidence>
<comment type="caution">
    <text evidence="1">The sequence shown here is derived from an EMBL/GenBank/DDBJ whole genome shotgun (WGS) entry which is preliminary data.</text>
</comment>
<organism evidence="1 2">
    <name type="scientific">Affinibrenneria salicis</name>
    <dbReference type="NCBI Taxonomy" id="2590031"/>
    <lineage>
        <taxon>Bacteria</taxon>
        <taxon>Pseudomonadati</taxon>
        <taxon>Pseudomonadota</taxon>
        <taxon>Gammaproteobacteria</taxon>
        <taxon>Enterobacterales</taxon>
        <taxon>Pectobacteriaceae</taxon>
        <taxon>Affinibrenneria</taxon>
    </lineage>
</organism>
<evidence type="ECO:0000313" key="1">
    <source>
        <dbReference type="EMBL" id="KAA8999359.1"/>
    </source>
</evidence>
<proteinExistence type="predicted"/>
<dbReference type="RefSeq" id="WP_150435504.1">
    <property type="nucleotide sequence ID" value="NZ_VYKJ01000006.1"/>
</dbReference>
<accession>A0A5J5FZ29</accession>
<reference evidence="1 2" key="1">
    <citation type="submission" date="2019-09" db="EMBL/GenBank/DDBJ databases">
        <authorList>
            <person name="Li Y."/>
        </authorList>
    </citation>
    <scope>NUCLEOTIDE SEQUENCE [LARGE SCALE GENOMIC DNA]</scope>
    <source>
        <strain evidence="1 2">L3-3HA</strain>
    </source>
</reference>
<keyword evidence="2" id="KW-1185">Reference proteome</keyword>
<gene>
    <name evidence="1" type="ORF">FJU30_13550</name>
</gene>
<dbReference type="EMBL" id="VYKJ01000006">
    <property type="protein sequence ID" value="KAA8999359.1"/>
    <property type="molecule type" value="Genomic_DNA"/>
</dbReference>
<sequence length="75" mass="8751">MENYIFLIKHETIVPIALTEQECGTLIIRLIEQAFYLSPVSVRAVSSHLALNKFQDVFRRMGRLRCNDIKRGRQC</sequence>
<protein>
    <submittedName>
        <fullName evidence="1">Uncharacterized protein</fullName>
    </submittedName>
</protein>